<keyword evidence="2" id="KW-0238">DNA-binding</keyword>
<sequence>MPAPAATLGIARGETPEPRRVELSTDLVVRESSAPPAT</sequence>
<name>A0ABT9QCE1_9ACTN</name>
<comment type="caution">
    <text evidence="2">The sequence shown here is derived from an EMBL/GenBank/DDBJ whole genome shotgun (WGS) entry which is preliminary data.</text>
</comment>
<dbReference type="EMBL" id="JAUSQU010000001">
    <property type="protein sequence ID" value="MDP9844055.1"/>
    <property type="molecule type" value="Genomic_DNA"/>
</dbReference>
<feature type="region of interest" description="Disordered" evidence="1">
    <location>
        <begin position="1"/>
        <end position="38"/>
    </location>
</feature>
<evidence type="ECO:0000313" key="3">
    <source>
        <dbReference type="Proteomes" id="UP001225356"/>
    </source>
</evidence>
<evidence type="ECO:0000256" key="1">
    <source>
        <dbReference type="SAM" id="MobiDB-lite"/>
    </source>
</evidence>
<dbReference type="GO" id="GO:0003677">
    <property type="term" value="F:DNA binding"/>
    <property type="evidence" value="ECO:0007669"/>
    <property type="project" value="UniProtKB-KW"/>
</dbReference>
<proteinExistence type="predicted"/>
<feature type="compositionally biased region" description="Basic and acidic residues" evidence="1">
    <location>
        <begin position="14"/>
        <end position="23"/>
    </location>
</feature>
<keyword evidence="3" id="KW-1185">Reference proteome</keyword>
<accession>A0ABT9QCE1</accession>
<protein>
    <submittedName>
        <fullName evidence="2">DNA-binding LacI/PurR family transcriptional regulator</fullName>
    </submittedName>
</protein>
<reference evidence="2 3" key="1">
    <citation type="submission" date="2023-07" db="EMBL/GenBank/DDBJ databases">
        <title>Sequencing the genomes of 1000 actinobacteria strains.</title>
        <authorList>
            <person name="Klenk H.-P."/>
        </authorList>
    </citation>
    <scope>NUCLEOTIDE SEQUENCE [LARGE SCALE GENOMIC DNA]</scope>
    <source>
        <strain evidence="2 3">DSM 46740</strain>
    </source>
</reference>
<dbReference type="Proteomes" id="UP001225356">
    <property type="component" value="Unassembled WGS sequence"/>
</dbReference>
<organism evidence="2 3">
    <name type="scientific">Streptosporangium lutulentum</name>
    <dbReference type="NCBI Taxonomy" id="1461250"/>
    <lineage>
        <taxon>Bacteria</taxon>
        <taxon>Bacillati</taxon>
        <taxon>Actinomycetota</taxon>
        <taxon>Actinomycetes</taxon>
        <taxon>Streptosporangiales</taxon>
        <taxon>Streptosporangiaceae</taxon>
        <taxon>Streptosporangium</taxon>
    </lineage>
</organism>
<evidence type="ECO:0000313" key="2">
    <source>
        <dbReference type="EMBL" id="MDP9844055.1"/>
    </source>
</evidence>
<gene>
    <name evidence="2" type="ORF">J2853_003266</name>
</gene>